<accession>A0ABV9RH21</accession>
<feature type="compositionally biased region" description="Basic and acidic residues" evidence="1">
    <location>
        <begin position="26"/>
        <end position="35"/>
    </location>
</feature>
<dbReference type="Pfam" id="PF11350">
    <property type="entry name" value="DUF3152"/>
    <property type="match status" value="1"/>
</dbReference>
<evidence type="ECO:0000259" key="2">
    <source>
        <dbReference type="Pfam" id="PF11350"/>
    </source>
</evidence>
<gene>
    <name evidence="3" type="ORF">ACFPEL_10680</name>
</gene>
<organism evidence="3 4">
    <name type="scientific">Actinomycetospora chibensis</name>
    <dbReference type="NCBI Taxonomy" id="663606"/>
    <lineage>
        <taxon>Bacteria</taxon>
        <taxon>Bacillati</taxon>
        <taxon>Actinomycetota</taxon>
        <taxon>Actinomycetes</taxon>
        <taxon>Pseudonocardiales</taxon>
        <taxon>Pseudonocardiaceae</taxon>
        <taxon>Actinomycetospora</taxon>
    </lineage>
</organism>
<dbReference type="InterPro" id="IPR022603">
    <property type="entry name" value="DUF3152"/>
</dbReference>
<proteinExistence type="predicted"/>
<evidence type="ECO:0000313" key="4">
    <source>
        <dbReference type="Proteomes" id="UP001595909"/>
    </source>
</evidence>
<reference evidence="4" key="1">
    <citation type="journal article" date="2019" name="Int. J. Syst. Evol. Microbiol.">
        <title>The Global Catalogue of Microorganisms (GCM) 10K type strain sequencing project: providing services to taxonomists for standard genome sequencing and annotation.</title>
        <authorList>
            <consortium name="The Broad Institute Genomics Platform"/>
            <consortium name="The Broad Institute Genome Sequencing Center for Infectious Disease"/>
            <person name="Wu L."/>
            <person name="Ma J."/>
        </authorList>
    </citation>
    <scope>NUCLEOTIDE SEQUENCE [LARGE SCALE GENOMIC DNA]</scope>
    <source>
        <strain evidence="4">CCUG 50347</strain>
    </source>
</reference>
<name>A0ABV9RH21_9PSEU</name>
<dbReference type="RefSeq" id="WP_274188222.1">
    <property type="nucleotide sequence ID" value="NZ_BAABHN010000020.1"/>
</dbReference>
<protein>
    <submittedName>
        <fullName evidence="3">DUF3152 domain-containing protein</fullName>
    </submittedName>
</protein>
<comment type="caution">
    <text evidence="3">The sequence shown here is derived from an EMBL/GenBank/DDBJ whole genome shotgun (WGS) entry which is preliminary data.</text>
</comment>
<evidence type="ECO:0000256" key="1">
    <source>
        <dbReference type="SAM" id="MobiDB-lite"/>
    </source>
</evidence>
<feature type="compositionally biased region" description="Low complexity" evidence="1">
    <location>
        <begin position="48"/>
        <end position="69"/>
    </location>
</feature>
<dbReference type="Proteomes" id="UP001595909">
    <property type="component" value="Unassembled WGS sequence"/>
</dbReference>
<dbReference type="EMBL" id="JBHSIM010000020">
    <property type="protein sequence ID" value="MFC4832874.1"/>
    <property type="molecule type" value="Genomic_DNA"/>
</dbReference>
<feature type="region of interest" description="Disordered" evidence="1">
    <location>
        <begin position="1"/>
        <end position="70"/>
    </location>
</feature>
<sequence length="346" mass="35872">MTRPARRPAGGEDASADSSPDLPYSDDGRVARGRAEGPTATAVRERAGSGSRSGRAPARGRARSGPASSVLRSWRTWVVPALVVLTVLAVVEAVSPDGDAGSASPLLAPPTAAPVVGEAPPGAGQNVDIPTAELPAGGAFPVTGSGTWHVVPGTTPQAGTGRVYTYTVEVEDGAVLPEGDQAFATAVDATLTDPRSWVGSGQIAVRRIDTGDPDFRVSLSAQMTARGQCGYAIRYEASCWKSDIGRVLINGARWVRGAGAFDGQLGLYRQYAINHEVGHVFNNPHVPCPANGVLAPVMMQQSFGTANDYLAQLTEENPQGTQIPRDGKTCQPNAWPYPQGAVAPAG</sequence>
<evidence type="ECO:0000313" key="3">
    <source>
        <dbReference type="EMBL" id="MFC4832874.1"/>
    </source>
</evidence>
<keyword evidence="4" id="KW-1185">Reference proteome</keyword>
<dbReference type="SUPFAM" id="SSF55486">
    <property type="entry name" value="Metalloproteases ('zincins'), catalytic domain"/>
    <property type="match status" value="1"/>
</dbReference>
<feature type="domain" description="DUF3152" evidence="2">
    <location>
        <begin position="134"/>
        <end position="338"/>
    </location>
</feature>